<dbReference type="RefSeq" id="WP_046670028.1">
    <property type="nucleotide sequence ID" value="NZ_LT598671.1"/>
</dbReference>
<feature type="transmembrane region" description="Helical" evidence="6">
    <location>
        <begin position="178"/>
        <end position="198"/>
    </location>
</feature>
<feature type="transmembrane region" description="Helical" evidence="6">
    <location>
        <begin position="78"/>
        <end position="101"/>
    </location>
</feature>
<dbReference type="EMBL" id="FLUB01000020">
    <property type="protein sequence ID" value="SBV68718.1"/>
    <property type="molecule type" value="Genomic_DNA"/>
</dbReference>
<dbReference type="Pfam" id="PF01943">
    <property type="entry name" value="Polysacc_synt"/>
    <property type="match status" value="1"/>
</dbReference>
<sequence length="417" mass="46483">MSLIKNSIWNFSGYILPTLVAVPALGLLARILGAERFGLFTICTAVVGYASIFDAGLTRAVIREISIYRDNFNEKMKIISTSTTIVFMLGMMGSLILYLNINSIIGLLKVSSGYIDEVSTSFKILACTVPLFLLNQIWVSFLEGEENFLNINIQRCISSSLIAGLPALFVIIHPTLTYAMLGMVLGRGISLLISYYCARKLILKSGFKIYKDILFRLLRFGGWITISNIISPIMSYFDRFIVSNIIGAKSVGFYSAPSEMVNRLTNIPWALARALFPKLSSAKTVNEKRQNEFIAYALMTCTCLPIVFFGALFAHFILNVWVGATYADKSSTILQILLIGFAFNAYAQIPFATIQASGKAKITAIIHCIEIVPYLALLYWMINHYGLVGAAVAWTMRVIIDFIILFSISVYMRKHEK</sequence>
<evidence type="ECO:0000256" key="5">
    <source>
        <dbReference type="ARBA" id="ARBA00023136"/>
    </source>
</evidence>
<evidence type="ECO:0000256" key="2">
    <source>
        <dbReference type="ARBA" id="ARBA00022475"/>
    </source>
</evidence>
<feature type="transmembrane region" description="Helical" evidence="6">
    <location>
        <begin position="37"/>
        <end position="57"/>
    </location>
</feature>
<evidence type="ECO:0000313" key="7">
    <source>
        <dbReference type="EMBL" id="SBV64688.1"/>
    </source>
</evidence>
<dbReference type="InterPro" id="IPR050833">
    <property type="entry name" value="Poly_Biosynth_Transport"/>
</dbReference>
<gene>
    <name evidence="8" type="primary">rfbE</name>
    <name evidence="7" type="ORF">KL86CIT2_390078</name>
    <name evidence="8" type="ORF">KM92CIT3_81046</name>
</gene>
<feature type="transmembrane region" description="Helical" evidence="6">
    <location>
        <begin position="293"/>
        <end position="321"/>
    </location>
</feature>
<dbReference type="GO" id="GO:0005886">
    <property type="term" value="C:plasma membrane"/>
    <property type="evidence" value="ECO:0007669"/>
    <property type="project" value="UniProtKB-SubCell"/>
</dbReference>
<comment type="subcellular location">
    <subcellularLocation>
        <location evidence="1">Cell membrane</location>
        <topology evidence="1">Multi-pass membrane protein</topology>
    </subcellularLocation>
</comment>
<dbReference type="PANTHER" id="PTHR30250:SF26">
    <property type="entry name" value="PSMA PROTEIN"/>
    <property type="match status" value="1"/>
</dbReference>
<keyword evidence="3 6" id="KW-0812">Transmembrane</keyword>
<evidence type="ECO:0000256" key="1">
    <source>
        <dbReference type="ARBA" id="ARBA00004651"/>
    </source>
</evidence>
<feature type="transmembrane region" description="Helical" evidence="6">
    <location>
        <begin position="364"/>
        <end position="382"/>
    </location>
</feature>
<evidence type="ECO:0000313" key="8">
    <source>
        <dbReference type="EMBL" id="SBV68718.1"/>
    </source>
</evidence>
<feature type="transmembrane region" description="Helical" evidence="6">
    <location>
        <begin position="333"/>
        <end position="352"/>
    </location>
</feature>
<proteinExistence type="predicted"/>
<reference evidence="8" key="1">
    <citation type="submission" date="2016-04" db="EMBL/GenBank/DDBJ databases">
        <authorList>
            <person name="Evans L.H."/>
            <person name="Alamgir A."/>
            <person name="Owens N."/>
            <person name="Weber N.D."/>
            <person name="Virtaneva K."/>
            <person name="Barbian K."/>
            <person name="Babar A."/>
            <person name="Rosenke K."/>
        </authorList>
    </citation>
    <scope>NUCLEOTIDE SEQUENCE</scope>
    <source>
        <strain evidence="7">86-2</strain>
        <strain evidence="8">92-3</strain>
    </source>
</reference>
<dbReference type="EMBL" id="FLUA01000037">
    <property type="protein sequence ID" value="SBV64688.1"/>
    <property type="molecule type" value="Genomic_DNA"/>
</dbReference>
<feature type="transmembrane region" description="Helical" evidence="6">
    <location>
        <begin position="388"/>
        <end position="412"/>
    </location>
</feature>
<feature type="transmembrane region" description="Helical" evidence="6">
    <location>
        <begin position="12"/>
        <end position="31"/>
    </location>
</feature>
<dbReference type="PANTHER" id="PTHR30250">
    <property type="entry name" value="PST FAMILY PREDICTED COLANIC ACID TRANSPORTER"/>
    <property type="match status" value="1"/>
</dbReference>
<evidence type="ECO:0000256" key="3">
    <source>
        <dbReference type="ARBA" id="ARBA00022692"/>
    </source>
</evidence>
<keyword evidence="2" id="KW-1003">Cell membrane</keyword>
<feature type="transmembrane region" description="Helical" evidence="6">
    <location>
        <begin position="153"/>
        <end position="172"/>
    </location>
</feature>
<dbReference type="AlphaFoldDB" id="A0A212IPH2"/>
<keyword evidence="4 6" id="KW-1133">Transmembrane helix</keyword>
<evidence type="ECO:0000256" key="4">
    <source>
        <dbReference type="ARBA" id="ARBA00022989"/>
    </source>
</evidence>
<evidence type="ECO:0000256" key="6">
    <source>
        <dbReference type="SAM" id="Phobius"/>
    </source>
</evidence>
<name>A0A212IPH2_9ENTR</name>
<feature type="transmembrane region" description="Helical" evidence="6">
    <location>
        <begin position="121"/>
        <end position="141"/>
    </location>
</feature>
<protein>
    <submittedName>
        <fullName evidence="8">Putative O-antigen transporter</fullName>
    </submittedName>
</protein>
<organism evidence="8">
    <name type="scientific">uncultured Citrobacter sp</name>
    <dbReference type="NCBI Taxonomy" id="200446"/>
    <lineage>
        <taxon>Bacteria</taxon>
        <taxon>Pseudomonadati</taxon>
        <taxon>Pseudomonadota</taxon>
        <taxon>Gammaproteobacteria</taxon>
        <taxon>Enterobacterales</taxon>
        <taxon>Enterobacteriaceae</taxon>
        <taxon>Citrobacter</taxon>
        <taxon>environmental samples</taxon>
    </lineage>
</organism>
<keyword evidence="5 6" id="KW-0472">Membrane</keyword>
<dbReference type="CDD" id="cd13128">
    <property type="entry name" value="MATE_Wzx_like"/>
    <property type="match status" value="1"/>
</dbReference>
<accession>A0A212IPH2</accession>
<dbReference type="InterPro" id="IPR002797">
    <property type="entry name" value="Polysacc_synth"/>
</dbReference>